<dbReference type="Pfam" id="PF13692">
    <property type="entry name" value="Glyco_trans_1_4"/>
    <property type="match status" value="1"/>
</dbReference>
<dbReference type="RefSeq" id="WP_137569238.1">
    <property type="nucleotide sequence ID" value="NZ_CP036539.1"/>
</dbReference>
<organism evidence="1 2">
    <name type="scientific">Bacteroides fragilis</name>
    <dbReference type="NCBI Taxonomy" id="817"/>
    <lineage>
        <taxon>Bacteria</taxon>
        <taxon>Pseudomonadati</taxon>
        <taxon>Bacteroidota</taxon>
        <taxon>Bacteroidia</taxon>
        <taxon>Bacteroidales</taxon>
        <taxon>Bacteroidaceae</taxon>
        <taxon>Bacteroides</taxon>
    </lineage>
</organism>
<keyword evidence="1" id="KW-0808">Transferase</keyword>
<dbReference type="PANTHER" id="PTHR12526">
    <property type="entry name" value="GLYCOSYLTRANSFERASE"/>
    <property type="match status" value="1"/>
</dbReference>
<dbReference type="EMBL" id="VWAW01000012">
    <property type="protein sequence ID" value="KAA5172305.1"/>
    <property type="molecule type" value="Genomic_DNA"/>
</dbReference>
<dbReference type="CDD" id="cd03801">
    <property type="entry name" value="GT4_PimA-like"/>
    <property type="match status" value="1"/>
</dbReference>
<dbReference type="Gene3D" id="3.40.50.2000">
    <property type="entry name" value="Glycogen Phosphorylase B"/>
    <property type="match status" value="1"/>
</dbReference>
<reference evidence="1 2" key="1">
    <citation type="journal article" date="2019" name="Nat. Med.">
        <title>A library of human gut bacterial isolates paired with longitudinal multiomics data enables mechanistic microbiome research.</title>
        <authorList>
            <person name="Poyet M."/>
            <person name="Groussin M."/>
            <person name="Gibbons S.M."/>
            <person name="Avila-Pacheco J."/>
            <person name="Jiang X."/>
            <person name="Kearney S.M."/>
            <person name="Perrotta A.R."/>
            <person name="Berdy B."/>
            <person name="Zhao S."/>
            <person name="Lieberman T.D."/>
            <person name="Swanson P.K."/>
            <person name="Smith M."/>
            <person name="Roesemann S."/>
            <person name="Alexander J.E."/>
            <person name="Rich S.A."/>
            <person name="Livny J."/>
            <person name="Vlamakis H."/>
            <person name="Clish C."/>
            <person name="Bullock K."/>
            <person name="Deik A."/>
            <person name="Scott J."/>
            <person name="Pierce K.A."/>
            <person name="Xavier R.J."/>
            <person name="Alm E.J."/>
        </authorList>
    </citation>
    <scope>NUCLEOTIDE SEQUENCE [LARGE SCALE GENOMIC DNA]</scope>
    <source>
        <strain evidence="1 2">BIOML-A7</strain>
    </source>
</reference>
<dbReference type="AlphaFoldDB" id="A0A642KMF2"/>
<comment type="caution">
    <text evidence="1">The sequence shown here is derived from an EMBL/GenBank/DDBJ whole genome shotgun (WGS) entry which is preliminary data.</text>
</comment>
<proteinExistence type="predicted"/>
<evidence type="ECO:0000313" key="2">
    <source>
        <dbReference type="Proteomes" id="UP000436803"/>
    </source>
</evidence>
<name>A0A642KMF2_BACFG</name>
<evidence type="ECO:0000313" key="1">
    <source>
        <dbReference type="EMBL" id="KAA5172305.1"/>
    </source>
</evidence>
<dbReference type="SUPFAM" id="SSF53756">
    <property type="entry name" value="UDP-Glycosyltransferase/glycogen phosphorylase"/>
    <property type="match status" value="1"/>
</dbReference>
<dbReference type="GO" id="GO:0016740">
    <property type="term" value="F:transferase activity"/>
    <property type="evidence" value="ECO:0007669"/>
    <property type="project" value="UniProtKB-KW"/>
</dbReference>
<gene>
    <name evidence="1" type="ORF">F2Z29_14640</name>
</gene>
<dbReference type="PANTHER" id="PTHR12526:SF630">
    <property type="entry name" value="GLYCOSYLTRANSFERASE"/>
    <property type="match status" value="1"/>
</dbReference>
<accession>A0A642KMF2</accession>
<dbReference type="Proteomes" id="UP000436803">
    <property type="component" value="Unassembled WGS sequence"/>
</dbReference>
<sequence length="389" mass="44841">MKKLLFISSRPIFPIIGGDQIRTFQSLRLLCQHFQIHIVIITSQKETEEVNLQYLKYGSYTSFKISKWKHFMNSLRFIFNRLPIQVNYYYFRKIQKYIDSIISSYDLVFCNNIRTSEYVRKYSELDKIIDYVDAISMNYEKARFRAAGLMNWIYNIDYHRCMNYESIILKEFQGASIISSVDKQYILSHSVVNKDICIVGNMVECNKTKYVCNRESNKIVFVGKMNYEPNILAVCNFVKYIYPIIKKVKPDLIFYIVGASPCKTVLNLDNSSDIIVTGFVPNVDIFFATASIVVAPMLSGAGIQNKIIQAMSLEACVVTTSIGAEGLSILDNEISIIDGNENIAQEIIRLLNNKLEREDMGRKAKLYVETHLTFEAISQQFNQLISPFQ</sequence>
<protein>
    <submittedName>
        <fullName evidence="1">Glycosyltransferase</fullName>
    </submittedName>
</protein>